<dbReference type="Pfam" id="PF13609">
    <property type="entry name" value="Porin_4"/>
    <property type="match status" value="1"/>
</dbReference>
<dbReference type="EMBL" id="AWTN01000091">
    <property type="protein sequence ID" value="KGG91911.1"/>
    <property type="molecule type" value="Genomic_DNA"/>
</dbReference>
<dbReference type="GO" id="GO:0046930">
    <property type="term" value="C:pore complex"/>
    <property type="evidence" value="ECO:0007669"/>
    <property type="project" value="UniProtKB-KW"/>
</dbReference>
<comment type="caution">
    <text evidence="14">The sequence shown here is derived from an EMBL/GenBank/DDBJ whole genome shotgun (WGS) entry which is preliminary data.</text>
</comment>
<dbReference type="GO" id="GO:0015288">
    <property type="term" value="F:porin activity"/>
    <property type="evidence" value="ECO:0007669"/>
    <property type="project" value="UniProtKB-KW"/>
</dbReference>
<keyword evidence="10" id="KW-0998">Cell outer membrane</keyword>
<evidence type="ECO:0000256" key="5">
    <source>
        <dbReference type="ARBA" id="ARBA00022692"/>
    </source>
</evidence>
<evidence type="ECO:0000256" key="7">
    <source>
        <dbReference type="ARBA" id="ARBA00023065"/>
    </source>
</evidence>
<comment type="subunit">
    <text evidence="2">Homotrimer.</text>
</comment>
<evidence type="ECO:0000313" key="15">
    <source>
        <dbReference type="EMBL" id="KGH08593.1"/>
    </source>
</evidence>
<keyword evidence="3" id="KW-0813">Transport</keyword>
<dbReference type="CDD" id="cd00342">
    <property type="entry name" value="gram_neg_porins"/>
    <property type="match status" value="1"/>
</dbReference>
<dbReference type="InterPro" id="IPR033900">
    <property type="entry name" value="Gram_neg_porin_domain"/>
</dbReference>
<dbReference type="AlphaFoldDB" id="A0A096ERV3"/>
<keyword evidence="9" id="KW-0472">Membrane</keyword>
<evidence type="ECO:0000256" key="10">
    <source>
        <dbReference type="ARBA" id="ARBA00023237"/>
    </source>
</evidence>
<dbReference type="EMBL" id="AWTP01000122">
    <property type="protein sequence ID" value="KGH08593.1"/>
    <property type="molecule type" value="Genomic_DNA"/>
</dbReference>
<evidence type="ECO:0000256" key="9">
    <source>
        <dbReference type="ARBA" id="ARBA00023136"/>
    </source>
</evidence>
<dbReference type="InterPro" id="IPR050298">
    <property type="entry name" value="Gram-neg_bact_OMP"/>
</dbReference>
<evidence type="ECO:0000256" key="1">
    <source>
        <dbReference type="ARBA" id="ARBA00004571"/>
    </source>
</evidence>
<keyword evidence="8" id="KW-0626">Porin</keyword>
<evidence type="ECO:0000259" key="13">
    <source>
        <dbReference type="Pfam" id="PF13609"/>
    </source>
</evidence>
<keyword evidence="6 12" id="KW-0732">Signal</keyword>
<feature type="region of interest" description="Disordered" evidence="11">
    <location>
        <begin position="87"/>
        <end position="108"/>
    </location>
</feature>
<name>A0A096ERV3_9BURK</name>
<feature type="domain" description="Porin" evidence="13">
    <location>
        <begin position="11"/>
        <end position="350"/>
    </location>
</feature>
<reference evidence="16 17" key="1">
    <citation type="submission" date="2013-09" db="EMBL/GenBank/DDBJ databases">
        <title>High correlation between genotypes and phenotypes of environmental bacteria Comamonas testosteroni strains.</title>
        <authorList>
            <person name="Liu L."/>
            <person name="Zhu W."/>
            <person name="Xia X."/>
            <person name="Xu B."/>
            <person name="Luo M."/>
            <person name="Wang G."/>
        </authorList>
    </citation>
    <scope>NUCLEOTIDE SEQUENCE [LARGE SCALE GENOMIC DNA]</scope>
    <source>
        <strain evidence="15 16">DF2</strain>
        <strain evidence="14 17">JL14</strain>
    </source>
</reference>
<evidence type="ECO:0000313" key="14">
    <source>
        <dbReference type="EMBL" id="KGG91911.1"/>
    </source>
</evidence>
<dbReference type="SUPFAM" id="SSF56935">
    <property type="entry name" value="Porins"/>
    <property type="match status" value="1"/>
</dbReference>
<dbReference type="Gene3D" id="2.40.160.10">
    <property type="entry name" value="Porin"/>
    <property type="match status" value="1"/>
</dbReference>
<keyword evidence="5" id="KW-0812">Transmembrane</keyword>
<evidence type="ECO:0000313" key="17">
    <source>
        <dbReference type="Proteomes" id="UP000029567"/>
    </source>
</evidence>
<gene>
    <name evidence="14" type="ORF">P245_13115</name>
    <name evidence="15" type="ORF">P608_16845</name>
</gene>
<dbReference type="PANTHER" id="PTHR34501">
    <property type="entry name" value="PROTEIN YDDL-RELATED"/>
    <property type="match status" value="1"/>
</dbReference>
<dbReference type="Proteomes" id="UP000029549">
    <property type="component" value="Unassembled WGS sequence"/>
</dbReference>
<keyword evidence="4" id="KW-1134">Transmembrane beta strand</keyword>
<dbReference type="OrthoDB" id="6975458at2"/>
<dbReference type="InterPro" id="IPR023614">
    <property type="entry name" value="Porin_dom_sf"/>
</dbReference>
<keyword evidence="16" id="KW-1185">Reference proteome</keyword>
<dbReference type="Proteomes" id="UP000029567">
    <property type="component" value="Unassembled WGS sequence"/>
</dbReference>
<comment type="subcellular location">
    <subcellularLocation>
        <location evidence="1">Cell outer membrane</location>
        <topology evidence="1">Multi-pass membrane protein</topology>
    </subcellularLocation>
</comment>
<accession>A0A096ERV3</accession>
<sequence>MKNGSWKWACALACAGALPQLAEAQSSSVTLYGIMDVGLQRTSAGGVGSVTGVSNGGYATSRLGFRGREDLGSGWSAGFVLEGSLNPDTGTGRASNTNNQASGAQSTTSLTFDRQSYVSLAGPMGEVRLGHDFAPTHWNNIYFDPFNQNGVARAGNLTFAAVGSGSLYTTTVVSNAVSYWLPKDLGGWYGMAMVGFGENGSGSPQENDGNFAGGRLGYAQGALDVAAGISRTRYARTATIGDYTHANIGASYNLGVAKLFALYNQVDVDLSGGKVRKRSYELGAHIPVSTQGKVRLSYAMLNDGSSGGLLNTDGSARSANDARQVGIGYVHDLSKRTALYGTYAHIRNRGQASYAVSGGRSPLAGRNSSGLEIGLRHMF</sequence>
<proteinExistence type="predicted"/>
<protein>
    <submittedName>
        <fullName evidence="14">Porin</fullName>
    </submittedName>
</protein>
<keyword evidence="7" id="KW-0406">Ion transport</keyword>
<evidence type="ECO:0000256" key="8">
    <source>
        <dbReference type="ARBA" id="ARBA00023114"/>
    </source>
</evidence>
<dbReference type="GO" id="GO:0009279">
    <property type="term" value="C:cell outer membrane"/>
    <property type="evidence" value="ECO:0007669"/>
    <property type="project" value="UniProtKB-SubCell"/>
</dbReference>
<evidence type="ECO:0000256" key="12">
    <source>
        <dbReference type="SAM" id="SignalP"/>
    </source>
</evidence>
<evidence type="ECO:0000256" key="4">
    <source>
        <dbReference type="ARBA" id="ARBA00022452"/>
    </source>
</evidence>
<evidence type="ECO:0000313" key="16">
    <source>
        <dbReference type="Proteomes" id="UP000029549"/>
    </source>
</evidence>
<evidence type="ECO:0000256" key="6">
    <source>
        <dbReference type="ARBA" id="ARBA00022729"/>
    </source>
</evidence>
<evidence type="ECO:0000256" key="2">
    <source>
        <dbReference type="ARBA" id="ARBA00011233"/>
    </source>
</evidence>
<feature type="signal peptide" evidence="12">
    <location>
        <begin position="1"/>
        <end position="24"/>
    </location>
</feature>
<feature type="chain" id="PRO_5008460655" evidence="12">
    <location>
        <begin position="25"/>
        <end position="379"/>
    </location>
</feature>
<evidence type="ECO:0000256" key="11">
    <source>
        <dbReference type="SAM" id="MobiDB-lite"/>
    </source>
</evidence>
<dbReference type="PANTHER" id="PTHR34501:SF9">
    <property type="entry name" value="MAJOR OUTER MEMBRANE PROTEIN P.IA"/>
    <property type="match status" value="1"/>
</dbReference>
<dbReference type="RefSeq" id="WP_034352317.1">
    <property type="nucleotide sequence ID" value="NZ_AWOS01000022.1"/>
</dbReference>
<organism evidence="14 17">
    <name type="scientific">Comamonas thiooxydans</name>
    <dbReference type="NCBI Taxonomy" id="363952"/>
    <lineage>
        <taxon>Bacteria</taxon>
        <taxon>Pseudomonadati</taxon>
        <taxon>Pseudomonadota</taxon>
        <taxon>Betaproteobacteria</taxon>
        <taxon>Burkholderiales</taxon>
        <taxon>Comamonadaceae</taxon>
        <taxon>Comamonas</taxon>
    </lineage>
</organism>
<evidence type="ECO:0000256" key="3">
    <source>
        <dbReference type="ARBA" id="ARBA00022448"/>
    </source>
</evidence>
<dbReference type="GO" id="GO:0006811">
    <property type="term" value="P:monoatomic ion transport"/>
    <property type="evidence" value="ECO:0007669"/>
    <property type="project" value="UniProtKB-KW"/>
</dbReference>